<dbReference type="Proteomes" id="UP001231189">
    <property type="component" value="Unassembled WGS sequence"/>
</dbReference>
<dbReference type="InterPro" id="IPR007321">
    <property type="entry name" value="Transposase_28"/>
</dbReference>
<feature type="domain" description="Transposase (putative) gypsy type" evidence="2">
    <location>
        <begin position="28"/>
        <end position="88"/>
    </location>
</feature>
<evidence type="ECO:0000259" key="2">
    <source>
        <dbReference type="Pfam" id="PF04195"/>
    </source>
</evidence>
<evidence type="ECO:0000313" key="3">
    <source>
        <dbReference type="EMBL" id="KAK1641869.1"/>
    </source>
</evidence>
<evidence type="ECO:0000313" key="4">
    <source>
        <dbReference type="Proteomes" id="UP001231189"/>
    </source>
</evidence>
<organism evidence="3 4">
    <name type="scientific">Lolium multiflorum</name>
    <name type="common">Italian ryegrass</name>
    <name type="synonym">Lolium perenne subsp. multiflorum</name>
    <dbReference type="NCBI Taxonomy" id="4521"/>
    <lineage>
        <taxon>Eukaryota</taxon>
        <taxon>Viridiplantae</taxon>
        <taxon>Streptophyta</taxon>
        <taxon>Embryophyta</taxon>
        <taxon>Tracheophyta</taxon>
        <taxon>Spermatophyta</taxon>
        <taxon>Magnoliopsida</taxon>
        <taxon>Liliopsida</taxon>
        <taxon>Poales</taxon>
        <taxon>Poaceae</taxon>
        <taxon>BOP clade</taxon>
        <taxon>Pooideae</taxon>
        <taxon>Poodae</taxon>
        <taxon>Poeae</taxon>
        <taxon>Poeae Chloroplast Group 2 (Poeae type)</taxon>
        <taxon>Loliodinae</taxon>
        <taxon>Loliinae</taxon>
        <taxon>Lolium</taxon>
    </lineage>
</organism>
<gene>
    <name evidence="3" type="ORF">QYE76_059674</name>
</gene>
<comment type="caution">
    <text evidence="3">The sequence shown here is derived from an EMBL/GenBank/DDBJ whole genome shotgun (WGS) entry which is preliminary data.</text>
</comment>
<protein>
    <recommendedName>
        <fullName evidence="2">Transposase (putative) gypsy type domain-containing protein</fullName>
    </recommendedName>
</protein>
<feature type="compositionally biased region" description="Basic and acidic residues" evidence="1">
    <location>
        <begin position="278"/>
        <end position="290"/>
    </location>
</feature>
<feature type="compositionally biased region" description="Acidic residues" evidence="1">
    <location>
        <begin position="265"/>
        <end position="277"/>
    </location>
</feature>
<accession>A0AAD8W5I9</accession>
<dbReference type="Pfam" id="PF04195">
    <property type="entry name" value="Transposase_28"/>
    <property type="match status" value="1"/>
</dbReference>
<keyword evidence="4" id="KW-1185">Reference proteome</keyword>
<name>A0AAD8W5I9_LOLMU</name>
<evidence type="ECO:0000256" key="1">
    <source>
        <dbReference type="SAM" id="MobiDB-lite"/>
    </source>
</evidence>
<dbReference type="PANTHER" id="PTHR33026">
    <property type="entry name" value="OS06G0360600 PROTEIN"/>
    <property type="match status" value="1"/>
</dbReference>
<dbReference type="EMBL" id="JAUUTY010000004">
    <property type="protein sequence ID" value="KAK1641869.1"/>
    <property type="molecule type" value="Genomic_DNA"/>
</dbReference>
<proteinExistence type="predicted"/>
<dbReference type="AlphaFoldDB" id="A0AAD8W5I9"/>
<feature type="region of interest" description="Disordered" evidence="1">
    <location>
        <begin position="244"/>
        <end position="338"/>
    </location>
</feature>
<sequence>MAAKGWGKLKVTRESLLPYVAAGIIPYFLDRGFALPTSDFLRQLLAFYNIKISDLGPHSVQQIALFVALCECYLGWPPYFPLWVSIFHGRATRVSKSDQSLIPNGVITFQVKSGESFIDMALPKKAQSQWRQFWFYALEDTLGGRIPGTEPRPRRLNVRSLPRDQEEVVREMRLAVQALKDDGLTAANIYNCWLGRHLIPLRCRGHLMWEYRGQNDCTLSTATEWDEAEYRKALGKVTTATFTSFDDGLQPFSEDKPAPQPPEITEGEEDEAEDEGERTESDSVARDFVRLPRGAKSGATSSAQGAPGEGALEDDEGEETTSPLEGKGPAKGTDEPRSKRLCQTVLEGAGKDALEVGARVGPGVKAIPTVKSKKKVLTRPAPAGGAAATRAAKAKKAAKLKKAADLKKAAADPASLASSREEPAAVSKATGTKCTKYANKSWIGAQLLRARGECPSAPPCECLEFSILKCYLGHPANI</sequence>
<dbReference type="PANTHER" id="PTHR33026:SF7">
    <property type="entry name" value="OS03G0100275 PROTEIN"/>
    <property type="match status" value="1"/>
</dbReference>
<reference evidence="3" key="1">
    <citation type="submission" date="2023-07" db="EMBL/GenBank/DDBJ databases">
        <title>A chromosome-level genome assembly of Lolium multiflorum.</title>
        <authorList>
            <person name="Chen Y."/>
            <person name="Copetti D."/>
            <person name="Kolliker R."/>
            <person name="Studer B."/>
        </authorList>
    </citation>
    <scope>NUCLEOTIDE SEQUENCE</scope>
    <source>
        <strain evidence="3">02402/16</strain>
        <tissue evidence="3">Leaf</tissue>
    </source>
</reference>